<dbReference type="Pfam" id="PF02780">
    <property type="entry name" value="Transketolase_C"/>
    <property type="match status" value="1"/>
</dbReference>
<dbReference type="InterPro" id="IPR029061">
    <property type="entry name" value="THDP-binding"/>
</dbReference>
<dbReference type="GO" id="GO:0016491">
    <property type="term" value="F:oxidoreductase activity"/>
    <property type="evidence" value="ECO:0007669"/>
    <property type="project" value="UniProtKB-KW"/>
</dbReference>
<dbReference type="InterPro" id="IPR005475">
    <property type="entry name" value="Transketolase-like_Pyr-bd"/>
</dbReference>
<reference evidence="7" key="1">
    <citation type="submission" date="2016-11" db="EMBL/GenBank/DDBJ databases">
        <title>Genome sequence of Candidatus Phytoplasma solani strain SA-1.</title>
        <authorList>
            <person name="Haryono M."/>
            <person name="Samarzija I."/>
            <person name="Seruga Music M."/>
            <person name="Hogenhout S."/>
            <person name="Kuo C.-H."/>
        </authorList>
    </citation>
    <scope>NUCLEOTIDE SEQUENCE [LARGE SCALE GENOMIC DNA]</scope>
    <source>
        <strain evidence="7">SA-1</strain>
    </source>
</reference>
<dbReference type="PANTHER" id="PTHR43257">
    <property type="entry name" value="PYRUVATE DEHYDROGENASE E1 COMPONENT BETA SUBUNIT"/>
    <property type="match status" value="1"/>
</dbReference>
<dbReference type="KEGG" id="psol:S284_00490"/>
<comment type="caution">
    <text evidence="5">The sequence shown here is derived from an EMBL/GenBank/DDBJ whole genome shotgun (WGS) entry which is preliminary data.</text>
</comment>
<accession>A0A421NYX7</accession>
<dbReference type="SMART" id="SM00861">
    <property type="entry name" value="Transket_pyr"/>
    <property type="match status" value="1"/>
</dbReference>
<evidence type="ECO:0000313" key="7">
    <source>
        <dbReference type="Proteomes" id="UP000283896"/>
    </source>
</evidence>
<proteinExistence type="predicted"/>
<keyword evidence="3" id="KW-0786">Thiamine pyrophosphate</keyword>
<evidence type="ECO:0000313" key="6">
    <source>
        <dbReference type="EMBL" id="RMI89210.1"/>
    </source>
</evidence>
<dbReference type="InterPro" id="IPR033248">
    <property type="entry name" value="Transketolase_C"/>
</dbReference>
<comment type="cofactor">
    <cofactor evidence="1">
        <name>thiamine diphosphate</name>
        <dbReference type="ChEBI" id="CHEBI:58937"/>
    </cofactor>
</comment>
<dbReference type="EMBL" id="MPBG01000001">
    <property type="protein sequence ID" value="RMI89192.1"/>
    <property type="molecule type" value="Genomic_DNA"/>
</dbReference>
<dbReference type="STRING" id="69896.S284_00490"/>
<dbReference type="RefSeq" id="WP_023161172.1">
    <property type="nucleotide sequence ID" value="NC_022588.1"/>
</dbReference>
<dbReference type="Gene3D" id="3.40.50.970">
    <property type="match status" value="1"/>
</dbReference>
<dbReference type="FunFam" id="3.40.50.920:FF:000001">
    <property type="entry name" value="Pyruvate dehydrogenase E1 beta subunit"/>
    <property type="match status" value="1"/>
</dbReference>
<dbReference type="EMBL" id="MPBG01000001">
    <property type="protein sequence ID" value="RMI89210.1"/>
    <property type="molecule type" value="Genomic_DNA"/>
</dbReference>
<sequence length="325" mass="35484">MALMTLLQAINQTLDSQLKKDPNIVVFGQDVGKLGGVFRVTQGLQDKYGENRVFNTPIAESAIIGSAIGMAINGLKPVAEIQFDGFIFVGLEDLFAHGARMRNRSRGTRTVPMVVRVPVGGGVKSLEHHSESLEVILGSVPGLKVVIPSNPYDAKGLLTAAINDPDPVIFMEPKRIYRGFKQEVPEHDYEVEISKAKIVQQGSDITVVAWGAMVIETQLAIKQLNDEISVELIDLRTINPIDRETVITSVKKTGRFLVVHEATKTYGPAGELITLVNESAFMYLEAAPARVTGNDITMPLAKAEHFQFLSPEKIAAAIRKVALEE</sequence>
<evidence type="ECO:0000313" key="5">
    <source>
        <dbReference type="EMBL" id="RMI89192.1"/>
    </source>
</evidence>
<dbReference type="SUPFAM" id="SSF52922">
    <property type="entry name" value="TK C-terminal domain-like"/>
    <property type="match status" value="1"/>
</dbReference>
<dbReference type="AlphaFoldDB" id="A0A421NYX7"/>
<dbReference type="OrthoDB" id="8732661at2"/>
<dbReference type="PANTHER" id="PTHR43257:SF2">
    <property type="entry name" value="PYRUVATE DEHYDROGENASE E1 COMPONENT SUBUNIT BETA"/>
    <property type="match status" value="1"/>
</dbReference>
<evidence type="ECO:0000259" key="4">
    <source>
        <dbReference type="SMART" id="SM00861"/>
    </source>
</evidence>
<keyword evidence="7" id="KW-1185">Reference proteome</keyword>
<evidence type="ECO:0000256" key="2">
    <source>
        <dbReference type="ARBA" id="ARBA00023002"/>
    </source>
</evidence>
<dbReference type="Proteomes" id="UP000283896">
    <property type="component" value="Unassembled WGS sequence"/>
</dbReference>
<dbReference type="Gene3D" id="3.40.50.920">
    <property type="match status" value="1"/>
</dbReference>
<dbReference type="InterPro" id="IPR009014">
    <property type="entry name" value="Transketo_C/PFOR_II"/>
</dbReference>
<keyword evidence="2" id="KW-0560">Oxidoreductase</keyword>
<evidence type="ECO:0000256" key="3">
    <source>
        <dbReference type="ARBA" id="ARBA00023052"/>
    </source>
</evidence>
<reference evidence="5" key="2">
    <citation type="journal article" date="2019" name="Syst. Appl. Microbiol.">
        <title>The genome of 'Candidatus Phytoplasma solani' strain SA-1 is highly dynamic and prone to adopting foreign sequences.</title>
        <authorList>
            <person name="Music M.S."/>
            <person name="Samarzija I."/>
            <person name="Hogenhout S.A."/>
            <person name="Haryono M."/>
            <person name="Cho S.T."/>
            <person name="Kuo C.H."/>
        </authorList>
    </citation>
    <scope>NUCLEOTIDE SEQUENCE</scope>
    <source>
        <strain evidence="5">SA-1</strain>
    </source>
</reference>
<protein>
    <submittedName>
        <fullName evidence="5">Pyruvate dehydrogenase E1 component subunit beta</fullName>
    </submittedName>
</protein>
<dbReference type="FunFam" id="3.40.50.970:FF:000001">
    <property type="entry name" value="Pyruvate dehydrogenase E1 beta subunit"/>
    <property type="match status" value="1"/>
</dbReference>
<dbReference type="Pfam" id="PF02779">
    <property type="entry name" value="Transket_pyr"/>
    <property type="match status" value="1"/>
</dbReference>
<gene>
    <name evidence="5" type="primary">pdhB</name>
    <name evidence="5" type="ORF">PSSA1_v1c0720</name>
    <name evidence="6" type="ORF">PSSA1_v1c0900</name>
</gene>
<organism evidence="5 7">
    <name type="scientific">Candidatus Phytoplasma solani</name>
    <dbReference type="NCBI Taxonomy" id="69896"/>
    <lineage>
        <taxon>Bacteria</taxon>
        <taxon>Bacillati</taxon>
        <taxon>Mycoplasmatota</taxon>
        <taxon>Mollicutes</taxon>
        <taxon>Acholeplasmatales</taxon>
        <taxon>Acholeplasmataceae</taxon>
        <taxon>Candidatus Phytoplasma</taxon>
        <taxon>16SrXII (Stolbur group)</taxon>
    </lineage>
</organism>
<dbReference type="SUPFAM" id="SSF52518">
    <property type="entry name" value="Thiamin diphosphate-binding fold (THDP-binding)"/>
    <property type="match status" value="1"/>
</dbReference>
<keyword evidence="5" id="KW-0670">Pyruvate</keyword>
<evidence type="ECO:0000256" key="1">
    <source>
        <dbReference type="ARBA" id="ARBA00001964"/>
    </source>
</evidence>
<dbReference type="CDD" id="cd07036">
    <property type="entry name" value="TPP_PYR_E1-PDHc-beta_like"/>
    <property type="match status" value="1"/>
</dbReference>
<name>A0A421NYX7_9MOLU</name>
<feature type="domain" description="Transketolase-like pyrimidine-binding" evidence="4">
    <location>
        <begin position="4"/>
        <end position="179"/>
    </location>
</feature>